<dbReference type="Proteomes" id="UP000673975">
    <property type="component" value="Unassembled WGS sequence"/>
</dbReference>
<reference evidence="2" key="1">
    <citation type="submission" date="2021-02" db="EMBL/GenBank/DDBJ databases">
        <title>Natronogracilivirga saccharolytica gen. nov. sp. nov. a new anaerobic, haloalkiliphilic carbohydrate-fermenting bacterium from soda lake and proposing of Cyclonatronumiaceae fam. nov. in the phylum Balneolaeota.</title>
        <authorList>
            <person name="Zhilina T.N."/>
            <person name="Sorokin D.Y."/>
            <person name="Zavarzina D.G."/>
            <person name="Toshchakov S.V."/>
            <person name="Kublanov I.V."/>
        </authorList>
    </citation>
    <scope>NUCLEOTIDE SEQUENCE</scope>
    <source>
        <strain evidence="2">Z-1702</strain>
    </source>
</reference>
<evidence type="ECO:0000313" key="3">
    <source>
        <dbReference type="Proteomes" id="UP000673975"/>
    </source>
</evidence>
<gene>
    <name evidence="2" type="ORF">NATSA_12420</name>
</gene>
<accession>A0A8J7UWA9</accession>
<dbReference type="Pfam" id="PF06634">
    <property type="entry name" value="DUF1156"/>
    <property type="match status" value="1"/>
</dbReference>
<feature type="domain" description="DUF1156" evidence="1">
    <location>
        <begin position="1"/>
        <end position="53"/>
    </location>
</feature>
<proteinExistence type="predicted"/>
<dbReference type="InterPro" id="IPR029063">
    <property type="entry name" value="SAM-dependent_MTases_sf"/>
</dbReference>
<dbReference type="SUPFAM" id="SSF53335">
    <property type="entry name" value="S-adenosyl-L-methionine-dependent methyltransferases"/>
    <property type="match status" value="1"/>
</dbReference>
<evidence type="ECO:0000313" key="2">
    <source>
        <dbReference type="EMBL" id="MBP3193471.1"/>
    </source>
</evidence>
<organism evidence="2 3">
    <name type="scientific">Natronogracilivirga saccharolytica</name>
    <dbReference type="NCBI Taxonomy" id="2812953"/>
    <lineage>
        <taxon>Bacteria</taxon>
        <taxon>Pseudomonadati</taxon>
        <taxon>Balneolota</taxon>
        <taxon>Balneolia</taxon>
        <taxon>Balneolales</taxon>
        <taxon>Cyclonatronaceae</taxon>
        <taxon>Natronogracilivirga</taxon>
    </lineage>
</organism>
<protein>
    <submittedName>
        <fullName evidence="2">DUF1156 domain-containing protein</fullName>
    </submittedName>
</protein>
<dbReference type="InterPro" id="IPR009537">
    <property type="entry name" value="DUF1156"/>
</dbReference>
<comment type="caution">
    <text evidence="2">The sequence shown here is derived from an EMBL/GenBank/DDBJ whole genome shotgun (WGS) entry which is preliminary data.</text>
</comment>
<sequence length="1012" mass="115438">MPIREVSVESVRDKSIRHGHISTLHLWWARRPLPVCRAVVFASLVPDPLDPECPKAFRKAVDAILGRSVSGDPYRPYENIPWTVVDDPMEDNLRNRLMMFIGKFSDRFIQNERVGKNTPVKDQISEYSLIKWESRHNKEVLHRARKLIWVAYHSGSSHEDADALLTEYEQYWNKIEEAESRYYTLIDRDRETPKVQDAKLAVDEAIAAFQNRMPSVFDPFAGGGAIPLEAARLGCRSYGNDLNPVAHIIQRGSVEFPQKFGKPIRFSRERFITRYGKEAWRNLPQEDLLYENGGDATGVYIANRLAFDVDFYARKLLKMAEEEIGHFYPEDEHGKKPIAYYWARTARCANPSCRAEVPLLKQFYLCKKKDKKVYLKPIVEEKSIRFRIEYGTSNDEAWVEGNSLRCPCCGNITPIKQIKEQSQKTGLGLWQIAVIENSSSGKRYRLPNEEELKLAKHEVIQKLDESLIPQEDMIITPDMVSGRGWGITKWKDLFSPRQLLAIQTLIQKHSEIKQELFADVNDDYAQSVVTYLAILIDRIVAIQTSFGRWHVGRETLEHPFARQAIPMIFDYPEANIFSSTTGGFKNQLFWIVTYIDSESWNHFHSVCNNSSSGDINQFPHKSITATVTDPPYYDAIAYADISDFFYVWMKRTLADMYPLNFATPQTPKTEECTALKHHHSGEVKKAYQHFENKLKNIFSAIEHQTSDIVSIMFAHQSTKAWTTLCNSILGANMNITGSWAIDTEMANRSVSIAGAALASSVTVSCRPTKKSGFASFQEVRTAVTEVIRKEVKELYDMGFRGADLLTACFGQAVSVFGAYEHVEKNDGSEVKVSELLALARDAAFQAIISDIEADEYTRFYIGWCNLFGFTETQHDEVRRVTQIGLSLDVSDLEQHHILQKSGNSQQLMPLEDRIQYNPKLGTNKSEWMLNHIHRAMYLFNKGNRDMLISHLHTIGATNGSSFWRVLTSLSEVLPGGTDDFKAASELMANQKNLVREALNYQARQGEQSQLDL</sequence>
<evidence type="ECO:0000259" key="1">
    <source>
        <dbReference type="Pfam" id="PF06634"/>
    </source>
</evidence>
<dbReference type="EMBL" id="JAFIDN010000010">
    <property type="protein sequence ID" value="MBP3193471.1"/>
    <property type="molecule type" value="Genomic_DNA"/>
</dbReference>
<keyword evidence="3" id="KW-1185">Reference proteome</keyword>
<dbReference type="AlphaFoldDB" id="A0A8J7UWA9"/>
<dbReference type="Gene3D" id="3.40.50.150">
    <property type="entry name" value="Vaccinia Virus protein VP39"/>
    <property type="match status" value="1"/>
</dbReference>
<name>A0A8J7UWA9_9BACT</name>